<evidence type="ECO:0000259" key="1">
    <source>
        <dbReference type="Pfam" id="PF00646"/>
    </source>
</evidence>
<accession>A0A6A2ZMQ0</accession>
<dbReference type="InterPro" id="IPR055290">
    <property type="entry name" value="At3g26010-like"/>
</dbReference>
<evidence type="ECO:0000313" key="3">
    <source>
        <dbReference type="EMBL" id="KAE8693010.1"/>
    </source>
</evidence>
<dbReference type="InterPro" id="IPR056592">
    <property type="entry name" value="Beta-prop_At3g26010-like"/>
</dbReference>
<dbReference type="PANTHER" id="PTHR35546:SF21">
    <property type="entry name" value="F-BOX DOMAIN-CONTAINING PROTEIN"/>
    <property type="match status" value="1"/>
</dbReference>
<dbReference type="InterPro" id="IPR036047">
    <property type="entry name" value="F-box-like_dom_sf"/>
</dbReference>
<dbReference type="Pfam" id="PF24750">
    <property type="entry name" value="b-prop_At3g26010-like"/>
    <property type="match status" value="1"/>
</dbReference>
<keyword evidence="4" id="KW-1185">Reference proteome</keyword>
<name>A0A6A2ZMQ0_HIBSY</name>
<feature type="domain" description="F-box" evidence="1">
    <location>
        <begin position="70"/>
        <end position="96"/>
    </location>
</feature>
<dbReference type="Pfam" id="PF00646">
    <property type="entry name" value="F-box"/>
    <property type="match status" value="1"/>
</dbReference>
<dbReference type="Proteomes" id="UP000436088">
    <property type="component" value="Unassembled WGS sequence"/>
</dbReference>
<dbReference type="EMBL" id="VEPZ02001124">
    <property type="protein sequence ID" value="KAE8693010.1"/>
    <property type="molecule type" value="Genomic_DNA"/>
</dbReference>
<feature type="domain" description="F-box protein At3g26010-like beta-propeller" evidence="2">
    <location>
        <begin position="124"/>
        <end position="230"/>
    </location>
</feature>
<protein>
    <submittedName>
        <fullName evidence="3">Uncharacterized protein</fullName>
    </submittedName>
</protein>
<gene>
    <name evidence="3" type="ORF">F3Y22_tig00110819pilonHSYRG00159</name>
</gene>
<sequence>MVACTEIGERTVTQVKDKQISLCASPSSWTYKYELECLTKRKCDILPRRVKDVHSFCFLKEPGDLGELNSRLPAKYMPRLKCVCKGWKRLVSDPIFMKAQSKKKELVSDFVFQQRYRCCFPKIDPCFYISNPLNREWIRLKWDEPNREDNFVLAFDPCEDLIGTSTKFKLIRVKQVKNEANVSRFAFDMYASDTGAWKKSVEIKCNSNLNKNSGVYVRGVFHWLTDDADEALTFHVEIELSWLVLVPLPADEFSSIPEACIGDLMEKCIISWFLNMDFKSGVSRITSNPGGPCSSLKHSQHTKLLYNLHQTVTQRLSVEMEPWIDLLAFKDGYLLMKVSLQIML</sequence>
<evidence type="ECO:0000313" key="4">
    <source>
        <dbReference type="Proteomes" id="UP000436088"/>
    </source>
</evidence>
<evidence type="ECO:0000259" key="2">
    <source>
        <dbReference type="Pfam" id="PF24750"/>
    </source>
</evidence>
<comment type="caution">
    <text evidence="3">The sequence shown here is derived from an EMBL/GenBank/DDBJ whole genome shotgun (WGS) entry which is preliminary data.</text>
</comment>
<dbReference type="InterPro" id="IPR001810">
    <property type="entry name" value="F-box_dom"/>
</dbReference>
<dbReference type="PANTHER" id="PTHR35546">
    <property type="entry name" value="F-BOX PROTEIN INTERACTION DOMAIN PROTEIN-RELATED"/>
    <property type="match status" value="1"/>
</dbReference>
<dbReference type="SUPFAM" id="SSF81383">
    <property type="entry name" value="F-box domain"/>
    <property type="match status" value="1"/>
</dbReference>
<organism evidence="3 4">
    <name type="scientific">Hibiscus syriacus</name>
    <name type="common">Rose of Sharon</name>
    <dbReference type="NCBI Taxonomy" id="106335"/>
    <lineage>
        <taxon>Eukaryota</taxon>
        <taxon>Viridiplantae</taxon>
        <taxon>Streptophyta</taxon>
        <taxon>Embryophyta</taxon>
        <taxon>Tracheophyta</taxon>
        <taxon>Spermatophyta</taxon>
        <taxon>Magnoliopsida</taxon>
        <taxon>eudicotyledons</taxon>
        <taxon>Gunneridae</taxon>
        <taxon>Pentapetalae</taxon>
        <taxon>rosids</taxon>
        <taxon>malvids</taxon>
        <taxon>Malvales</taxon>
        <taxon>Malvaceae</taxon>
        <taxon>Malvoideae</taxon>
        <taxon>Hibiscus</taxon>
    </lineage>
</organism>
<dbReference type="AlphaFoldDB" id="A0A6A2ZMQ0"/>
<reference evidence="3" key="1">
    <citation type="submission" date="2019-09" db="EMBL/GenBank/DDBJ databases">
        <title>Draft genome information of white flower Hibiscus syriacus.</title>
        <authorList>
            <person name="Kim Y.-M."/>
        </authorList>
    </citation>
    <scope>NUCLEOTIDE SEQUENCE [LARGE SCALE GENOMIC DNA]</scope>
    <source>
        <strain evidence="3">YM2019G1</strain>
    </source>
</reference>
<proteinExistence type="predicted"/>